<dbReference type="PANTHER" id="PTHR43762">
    <property type="entry name" value="L-GULONOLACTONE OXIDASE"/>
    <property type="match status" value="1"/>
</dbReference>
<comment type="caution">
    <text evidence="5">The sequence shown here is derived from an EMBL/GenBank/DDBJ whole genome shotgun (WGS) entry which is preliminary data.</text>
</comment>
<keyword evidence="3" id="KW-0472">Membrane</keyword>
<dbReference type="InterPro" id="IPR016166">
    <property type="entry name" value="FAD-bd_PCMH"/>
</dbReference>
<dbReference type="Gene3D" id="3.30.465.10">
    <property type="match status" value="1"/>
</dbReference>
<dbReference type="InterPro" id="IPR007173">
    <property type="entry name" value="ALO_C"/>
</dbReference>
<accession>A6FXJ3</accession>
<feature type="transmembrane region" description="Helical" evidence="3">
    <location>
        <begin position="126"/>
        <end position="146"/>
    </location>
</feature>
<dbReference type="EMBL" id="ABCS01000002">
    <property type="protein sequence ID" value="EDM81581.1"/>
    <property type="molecule type" value="Genomic_DNA"/>
</dbReference>
<dbReference type="STRING" id="391625.PPSIR1_21729"/>
<dbReference type="AlphaFoldDB" id="A6FXJ3"/>
<evidence type="ECO:0000256" key="1">
    <source>
        <dbReference type="ARBA" id="ARBA00022827"/>
    </source>
</evidence>
<dbReference type="Pfam" id="PF01565">
    <property type="entry name" value="FAD_binding_4"/>
    <property type="match status" value="1"/>
</dbReference>
<dbReference type="InterPro" id="IPR010031">
    <property type="entry name" value="FAD_lactone_oxidase-like"/>
</dbReference>
<dbReference type="InterPro" id="IPR016167">
    <property type="entry name" value="FAD-bd_PCMH_sub1"/>
</dbReference>
<name>A6FXJ3_9BACT</name>
<dbReference type="SUPFAM" id="SSF56176">
    <property type="entry name" value="FAD-binding/transporter-associated domain-like"/>
    <property type="match status" value="1"/>
</dbReference>
<sequence>MTVEARFGERLLAWKHAGTSQDETLGAHRLGARMIQIGIVAALPSVAAVSLAGLWIVAALSLDRRVGLRTAGLLGLSAALGLAELPLGIGAIGASLVGLGAFVAGFARTVYVDLPGRLGPRERRPLAEALAALVCAGALEAVLIAARRGERPELLARLHALRGLRFVSGRRRAWTNWASTERWLPAEVHYPTSSAELASLIAEARGAGRKVRAVGTAYAWSAIATCDELLVCLCLMREVSLDTSDPERPLAHVEAGADGRALNRVLERAGYCMPTGVVMETVSWGGQIAVGAHGSGRLQGTLSDLVEAIELVDGTGQVRRFVRGREPDDLFEAVAVSLGTCGVITHLTLRVQPAFNVRLEEEWVPLEGAMADIRERVLGNDYLDVYLMGHSDQVWFRAFNRSAEAPTRRLPQMPWEQHSDRNTWGLWISTLQHLLGTGLLHRPQDWSPRLAPLFGWVFSVFFLPRTLVCPIERATHFHAGIETYTMGCGEVGFAVDDDFESVQRAWAIVQDANARWAARGRYPMNMTLNLRFVGPSEGLLSTAGGNQLTCYIEILGGHRTEDWQPYLAEVMGAWLAELPRARPHWGKQLRGVPGLDEALARNFGPELVRLFELRAEHALDPDDLFISPALERLLVEPAARYERGLRDELRALMVEGPRARRRLLDGDDTRTTTRLRRAL</sequence>
<dbReference type="GO" id="GO:0071949">
    <property type="term" value="F:FAD binding"/>
    <property type="evidence" value="ECO:0007669"/>
    <property type="project" value="InterPro"/>
</dbReference>
<dbReference type="eggNOG" id="COG0277">
    <property type="taxonomic scope" value="Bacteria"/>
</dbReference>
<keyword evidence="2" id="KW-0560">Oxidoreductase</keyword>
<dbReference type="Proteomes" id="UP000005801">
    <property type="component" value="Unassembled WGS sequence"/>
</dbReference>
<dbReference type="GO" id="GO:0016020">
    <property type="term" value="C:membrane"/>
    <property type="evidence" value="ECO:0007669"/>
    <property type="project" value="InterPro"/>
</dbReference>
<dbReference type="InterPro" id="IPR016169">
    <property type="entry name" value="FAD-bd_PCMH_sub2"/>
</dbReference>
<dbReference type="Gene3D" id="3.30.70.2520">
    <property type="match status" value="1"/>
</dbReference>
<dbReference type="RefSeq" id="WP_006969192.1">
    <property type="nucleotide sequence ID" value="NZ_ABCS01000002.1"/>
</dbReference>
<protein>
    <submittedName>
        <fullName evidence="5">Putative oxidoreductase</fullName>
    </submittedName>
</protein>
<reference evidence="5 6" key="1">
    <citation type="submission" date="2007-06" db="EMBL/GenBank/DDBJ databases">
        <authorList>
            <person name="Shimkets L."/>
            <person name="Ferriera S."/>
            <person name="Johnson J."/>
            <person name="Kravitz S."/>
            <person name="Beeson K."/>
            <person name="Sutton G."/>
            <person name="Rogers Y.-H."/>
            <person name="Friedman R."/>
            <person name="Frazier M."/>
            <person name="Venter J.C."/>
        </authorList>
    </citation>
    <scope>NUCLEOTIDE SEQUENCE [LARGE SCALE GENOMIC DNA]</scope>
    <source>
        <strain evidence="5 6">SIR-1</strain>
    </source>
</reference>
<keyword evidence="1" id="KW-0285">Flavoprotein</keyword>
<evidence type="ECO:0000256" key="3">
    <source>
        <dbReference type="SAM" id="Phobius"/>
    </source>
</evidence>
<feature type="transmembrane region" description="Helical" evidence="3">
    <location>
        <begin position="34"/>
        <end position="59"/>
    </location>
</feature>
<gene>
    <name evidence="5" type="ORF">PPSIR1_21729</name>
</gene>
<feature type="transmembrane region" description="Helical" evidence="3">
    <location>
        <begin position="89"/>
        <end position="114"/>
    </location>
</feature>
<keyword evidence="3" id="KW-1133">Transmembrane helix</keyword>
<dbReference type="Gene3D" id="3.30.43.10">
    <property type="entry name" value="Uridine Diphospho-n-acetylenolpyruvylglucosamine Reductase, domain 2"/>
    <property type="match status" value="1"/>
</dbReference>
<evidence type="ECO:0000313" key="5">
    <source>
        <dbReference type="EMBL" id="EDM81581.1"/>
    </source>
</evidence>
<keyword evidence="3" id="KW-0812">Transmembrane</keyword>
<dbReference type="Pfam" id="PF04030">
    <property type="entry name" value="ALO"/>
    <property type="match status" value="1"/>
</dbReference>
<dbReference type="OrthoDB" id="9800184at2"/>
<dbReference type="GO" id="GO:0003885">
    <property type="term" value="F:D-arabinono-1,4-lactone oxidase activity"/>
    <property type="evidence" value="ECO:0007669"/>
    <property type="project" value="InterPro"/>
</dbReference>
<evidence type="ECO:0000259" key="4">
    <source>
        <dbReference type="PROSITE" id="PS51387"/>
    </source>
</evidence>
<feature type="domain" description="FAD-binding PCMH-type" evidence="4">
    <location>
        <begin position="181"/>
        <end position="354"/>
    </location>
</feature>
<evidence type="ECO:0000313" key="6">
    <source>
        <dbReference type="Proteomes" id="UP000005801"/>
    </source>
</evidence>
<proteinExistence type="predicted"/>
<keyword evidence="1" id="KW-0274">FAD</keyword>
<evidence type="ECO:0000256" key="2">
    <source>
        <dbReference type="ARBA" id="ARBA00023002"/>
    </source>
</evidence>
<dbReference type="InterPro" id="IPR006094">
    <property type="entry name" value="Oxid_FAD_bind_N"/>
</dbReference>
<keyword evidence="6" id="KW-1185">Reference proteome</keyword>
<dbReference type="PROSITE" id="PS51387">
    <property type="entry name" value="FAD_PCMH"/>
    <property type="match status" value="1"/>
</dbReference>
<dbReference type="InterPro" id="IPR036318">
    <property type="entry name" value="FAD-bd_PCMH-like_sf"/>
</dbReference>
<organism evidence="5 6">
    <name type="scientific">Plesiocystis pacifica SIR-1</name>
    <dbReference type="NCBI Taxonomy" id="391625"/>
    <lineage>
        <taxon>Bacteria</taxon>
        <taxon>Pseudomonadati</taxon>
        <taxon>Myxococcota</taxon>
        <taxon>Polyangia</taxon>
        <taxon>Nannocystales</taxon>
        <taxon>Nannocystaceae</taxon>
        <taxon>Plesiocystis</taxon>
    </lineage>
</organism>
<dbReference type="PANTHER" id="PTHR43762:SF1">
    <property type="entry name" value="D-ARABINONO-1,4-LACTONE OXIDASE"/>
    <property type="match status" value="1"/>
</dbReference>